<proteinExistence type="predicted"/>
<dbReference type="Gene3D" id="3.90.320.10">
    <property type="match status" value="1"/>
</dbReference>
<sequence length="214" mass="23649">MTNISKIEQILGAKPIEPVREQINGKRHYIVREIQEAPMVSVTSVISDVVSKPALVNWGKNLGISAGLETLKGYVGTYITENILDEFKDDAKVKLAELSTSAADYGTKAHSLIEAIINGENPEIPMEFNPVIEGFRNWQEKNDINLILSEMCVYSINLQVAGTLDALGTKGDKIILFDWKTSNGFYEEMALQCGGYVCCLEEMTGQAIDEGWIV</sequence>
<evidence type="ECO:0000313" key="1">
    <source>
        <dbReference type="EMBL" id="SVB87888.1"/>
    </source>
</evidence>
<dbReference type="EMBL" id="UINC01061866">
    <property type="protein sequence ID" value="SVB87888.1"/>
    <property type="molecule type" value="Genomic_DNA"/>
</dbReference>
<evidence type="ECO:0008006" key="2">
    <source>
        <dbReference type="Google" id="ProtNLM"/>
    </source>
</evidence>
<dbReference type="AlphaFoldDB" id="A0A382HKR1"/>
<dbReference type="InterPro" id="IPR011604">
    <property type="entry name" value="PDDEXK-like_dom_sf"/>
</dbReference>
<protein>
    <recommendedName>
        <fullName evidence="2">PD-(D/E)XK endonuclease-like domain-containing protein</fullName>
    </recommendedName>
</protein>
<feature type="non-terminal residue" evidence="1">
    <location>
        <position position="214"/>
    </location>
</feature>
<gene>
    <name evidence="1" type="ORF">METZ01_LOCUS240742</name>
</gene>
<reference evidence="1" key="1">
    <citation type="submission" date="2018-05" db="EMBL/GenBank/DDBJ databases">
        <authorList>
            <person name="Lanie J.A."/>
            <person name="Ng W.-L."/>
            <person name="Kazmierczak K.M."/>
            <person name="Andrzejewski T.M."/>
            <person name="Davidsen T.M."/>
            <person name="Wayne K.J."/>
            <person name="Tettelin H."/>
            <person name="Glass J.I."/>
            <person name="Rusch D."/>
            <person name="Podicherti R."/>
            <person name="Tsui H.-C.T."/>
            <person name="Winkler M.E."/>
        </authorList>
    </citation>
    <scope>NUCLEOTIDE SEQUENCE</scope>
</reference>
<accession>A0A382HKR1</accession>
<name>A0A382HKR1_9ZZZZ</name>
<organism evidence="1">
    <name type="scientific">marine metagenome</name>
    <dbReference type="NCBI Taxonomy" id="408172"/>
    <lineage>
        <taxon>unclassified sequences</taxon>
        <taxon>metagenomes</taxon>
        <taxon>ecological metagenomes</taxon>
    </lineage>
</organism>